<reference evidence="8 9" key="1">
    <citation type="journal article" date="2014" name="Int. J. Syst. Evol. Microbiol.">
        <title>Listeria floridensis sp. nov., Listeria aquatica sp. nov., Listeria cornellensis sp. nov., Listeria riparia sp. nov. and Listeria grandensis sp. nov., from agricultural and natural environments.</title>
        <authorList>
            <person name="den Bakker H.C."/>
            <person name="Warchocki S."/>
            <person name="Wright E.M."/>
            <person name="Allred A.F."/>
            <person name="Ahlstrom C."/>
            <person name="Manuel C.S."/>
            <person name="Stasiewicz M.J."/>
            <person name="Burrell A."/>
            <person name="Roof S."/>
            <person name="Strawn L."/>
            <person name="Fortes E.D."/>
            <person name="Nightingale K.K."/>
            <person name="Kephart D."/>
            <person name="Wiedmann M."/>
        </authorList>
    </citation>
    <scope>NUCLEOTIDE SEQUENCE [LARGE SCALE GENOMIC DNA]</scope>
    <source>
        <strain evidence="8 9">FSL S10-1187</strain>
    </source>
</reference>
<sequence length="154" mass="17766">MEWNGTNIFLLIFTIGVLLFTIYDGLVLSFWKGATKLKVPVRTRGRFDGYIFVGMLALLLFLNISRNGPVLTTILLGILVLFFVYIAFFRRPSAVFKETGLFYNLVFVPYSRIERINLSEDGILVIETGRQRLMIFPKDKVDLDKMLQVLAKYK</sequence>
<evidence type="ECO:0000313" key="8">
    <source>
        <dbReference type="EMBL" id="EUJ30327.1"/>
    </source>
</evidence>
<protein>
    <recommendedName>
        <fullName evidence="7">UPF0266 membrane protein MFLO_10918</fullName>
    </recommendedName>
</protein>
<evidence type="ECO:0000256" key="4">
    <source>
        <dbReference type="ARBA" id="ARBA00022692"/>
    </source>
</evidence>
<comment type="subcellular location">
    <subcellularLocation>
        <location evidence="1 7">Cell membrane</location>
        <topology evidence="1 7">Multi-pass membrane protein</topology>
    </subcellularLocation>
</comment>
<dbReference type="RefSeq" id="WP_036097753.1">
    <property type="nucleotide sequence ID" value="NZ_AODF01000024.1"/>
</dbReference>
<comment type="caution">
    <text evidence="8">The sequence shown here is derived from an EMBL/GenBank/DDBJ whole genome shotgun (WGS) entry which is preliminary data.</text>
</comment>
<evidence type="ECO:0000256" key="5">
    <source>
        <dbReference type="ARBA" id="ARBA00022989"/>
    </source>
</evidence>
<gene>
    <name evidence="8" type="ORF">MFLO_10918</name>
</gene>
<evidence type="ECO:0000256" key="1">
    <source>
        <dbReference type="ARBA" id="ARBA00004651"/>
    </source>
</evidence>
<feature type="transmembrane region" description="Helical" evidence="7">
    <location>
        <begin position="6"/>
        <end position="26"/>
    </location>
</feature>
<organism evidence="8 9">
    <name type="scientific">Listeria floridensis FSL S10-1187</name>
    <dbReference type="NCBI Taxonomy" id="1265817"/>
    <lineage>
        <taxon>Bacteria</taxon>
        <taxon>Bacillati</taxon>
        <taxon>Bacillota</taxon>
        <taxon>Bacilli</taxon>
        <taxon>Bacillales</taxon>
        <taxon>Listeriaceae</taxon>
        <taxon>Listeria</taxon>
    </lineage>
</organism>
<evidence type="ECO:0000256" key="6">
    <source>
        <dbReference type="ARBA" id="ARBA00023136"/>
    </source>
</evidence>
<keyword evidence="5 7" id="KW-1133">Transmembrane helix</keyword>
<keyword evidence="4 7" id="KW-0812">Transmembrane</keyword>
<comment type="similarity">
    <text evidence="2 7">Belongs to the UPF0266 family.</text>
</comment>
<evidence type="ECO:0000256" key="3">
    <source>
        <dbReference type="ARBA" id="ARBA00022475"/>
    </source>
</evidence>
<evidence type="ECO:0000313" key="9">
    <source>
        <dbReference type="Proteomes" id="UP000019249"/>
    </source>
</evidence>
<dbReference type="NCBIfam" id="NF002791">
    <property type="entry name" value="PRK02913.1"/>
    <property type="match status" value="1"/>
</dbReference>
<keyword evidence="6 7" id="KW-0472">Membrane</keyword>
<keyword evidence="3 7" id="KW-1003">Cell membrane</keyword>
<proteinExistence type="inferred from homology"/>
<feature type="transmembrane region" description="Helical" evidence="7">
    <location>
        <begin position="47"/>
        <end position="64"/>
    </location>
</feature>
<evidence type="ECO:0000256" key="7">
    <source>
        <dbReference type="HAMAP-Rule" id="MF_01071"/>
    </source>
</evidence>
<accession>A0ABN0RDZ9</accession>
<feature type="transmembrane region" description="Helical" evidence="7">
    <location>
        <begin position="70"/>
        <end position="89"/>
    </location>
</feature>
<dbReference type="Pfam" id="PF06173">
    <property type="entry name" value="DUF986"/>
    <property type="match status" value="1"/>
</dbReference>
<evidence type="ECO:0000256" key="2">
    <source>
        <dbReference type="ARBA" id="ARBA00009962"/>
    </source>
</evidence>
<dbReference type="InterPro" id="IPR009328">
    <property type="entry name" value="DUF986"/>
</dbReference>
<dbReference type="EMBL" id="AODF01000024">
    <property type="protein sequence ID" value="EUJ30327.1"/>
    <property type="molecule type" value="Genomic_DNA"/>
</dbReference>
<dbReference type="Proteomes" id="UP000019249">
    <property type="component" value="Unassembled WGS sequence"/>
</dbReference>
<name>A0ABN0RDZ9_9LIST</name>
<dbReference type="HAMAP" id="MF_01071">
    <property type="entry name" value="UPF0266"/>
    <property type="match status" value="1"/>
</dbReference>
<keyword evidence="9" id="KW-1185">Reference proteome</keyword>
<dbReference type="PIRSF" id="PIRSF020687">
    <property type="entry name" value="UCP020687"/>
    <property type="match status" value="1"/>
</dbReference>